<keyword evidence="2" id="KW-0812">Transmembrane</keyword>
<accession>A0A5D0NAU3</accession>
<evidence type="ECO:0000313" key="4">
    <source>
        <dbReference type="EMBL" id="TYB41570.1"/>
    </source>
</evidence>
<protein>
    <recommendedName>
        <fullName evidence="6">TPM domain-containing protein</fullName>
    </recommendedName>
</protein>
<comment type="caution">
    <text evidence="4">The sequence shown here is derived from an EMBL/GenBank/DDBJ whole genome shotgun (WGS) entry which is preliminary data.</text>
</comment>
<evidence type="ECO:0008006" key="6">
    <source>
        <dbReference type="Google" id="ProtNLM"/>
    </source>
</evidence>
<sequence>MRRAVRALIAALVAALATWPPSPAAADIPPYARHRLDRVAAALARDPLFVDPDLAAALDERERATVRTALRRTSARLGTPAYVVVIPNPIDSESQGRDDAFLFALHDRSRRDGLYLMAGAYGRLESEAFGVPRDYDPFDDEGPGGSRPADRDRPFDGLAERLVRRLDGYAAAPSASPTTPRLYSSPDPFGREHTLSPREPDRAAPFVTGLILVGPITAGTLYCAVLGVLALVRRRRRAAERLWAPTAPGMRDLRRHAAAELARLRERLTDADTDQGRAYAVSAFDAAQILYDDAADDEERAVDLVGAIVLARQGRAALAGRFSTPPPPCLVNPLHGDSVGRRKAKALDVDRVLPARCPLCGPCRDLHHRNRLRERHLLRVPGPDGPRRHTAVPGVWRDTAWGARDRNVLPRVMRYLGVD</sequence>
<dbReference type="Proteomes" id="UP000323380">
    <property type="component" value="Unassembled WGS sequence"/>
</dbReference>
<name>A0A5D0NAU3_9ACTN</name>
<keyword evidence="2" id="KW-0472">Membrane</keyword>
<dbReference type="STRING" id="1220554.GCA_001552135_01609"/>
<gene>
    <name evidence="4" type="ORF">FXF69_36345</name>
</gene>
<feature type="region of interest" description="Disordered" evidence="1">
    <location>
        <begin position="169"/>
        <end position="200"/>
    </location>
</feature>
<organism evidence="4 5">
    <name type="scientific">Actinomadura chibensis</name>
    <dbReference type="NCBI Taxonomy" id="392828"/>
    <lineage>
        <taxon>Bacteria</taxon>
        <taxon>Bacillati</taxon>
        <taxon>Actinomycetota</taxon>
        <taxon>Actinomycetes</taxon>
        <taxon>Streptosporangiales</taxon>
        <taxon>Thermomonosporaceae</taxon>
        <taxon>Actinomadura</taxon>
    </lineage>
</organism>
<feature type="region of interest" description="Disordered" evidence="1">
    <location>
        <begin position="132"/>
        <end position="154"/>
    </location>
</feature>
<feature type="compositionally biased region" description="Basic and acidic residues" evidence="1">
    <location>
        <begin position="189"/>
        <end position="200"/>
    </location>
</feature>
<dbReference type="RefSeq" id="WP_067887144.1">
    <property type="nucleotide sequence ID" value="NZ_VSFG01000010.1"/>
</dbReference>
<feature type="chain" id="PRO_5022913948" description="TPM domain-containing protein" evidence="3">
    <location>
        <begin position="27"/>
        <end position="419"/>
    </location>
</feature>
<dbReference type="EMBL" id="VSFG01000010">
    <property type="protein sequence ID" value="TYB41570.1"/>
    <property type="molecule type" value="Genomic_DNA"/>
</dbReference>
<evidence type="ECO:0000256" key="1">
    <source>
        <dbReference type="SAM" id="MobiDB-lite"/>
    </source>
</evidence>
<keyword evidence="3" id="KW-0732">Signal</keyword>
<feature type="signal peptide" evidence="3">
    <location>
        <begin position="1"/>
        <end position="26"/>
    </location>
</feature>
<evidence type="ECO:0000256" key="2">
    <source>
        <dbReference type="SAM" id="Phobius"/>
    </source>
</evidence>
<evidence type="ECO:0000256" key="3">
    <source>
        <dbReference type="SAM" id="SignalP"/>
    </source>
</evidence>
<reference evidence="4 5" key="1">
    <citation type="submission" date="2019-08" db="EMBL/GenBank/DDBJ databases">
        <title>Actinomadura sp. nov. CYP1-5 isolated from mountain soil.</title>
        <authorList>
            <person name="Songsumanus A."/>
            <person name="Kuncharoen N."/>
            <person name="Kudo T."/>
            <person name="Yuki M."/>
            <person name="Igarashi Y."/>
            <person name="Tanasupawat S."/>
        </authorList>
    </citation>
    <scope>NUCLEOTIDE SEQUENCE [LARGE SCALE GENOMIC DNA]</scope>
    <source>
        <strain evidence="4 5">JCM 14158</strain>
    </source>
</reference>
<keyword evidence="2" id="KW-1133">Transmembrane helix</keyword>
<dbReference type="AlphaFoldDB" id="A0A5D0NAU3"/>
<feature type="transmembrane region" description="Helical" evidence="2">
    <location>
        <begin position="206"/>
        <end position="232"/>
    </location>
</feature>
<feature type="compositionally biased region" description="Low complexity" evidence="1">
    <location>
        <begin position="170"/>
        <end position="180"/>
    </location>
</feature>
<evidence type="ECO:0000313" key="5">
    <source>
        <dbReference type="Proteomes" id="UP000323380"/>
    </source>
</evidence>
<keyword evidence="5" id="KW-1185">Reference proteome</keyword>
<proteinExistence type="predicted"/>